<dbReference type="GO" id="GO:0000981">
    <property type="term" value="F:DNA-binding transcription factor activity, RNA polymerase II-specific"/>
    <property type="evidence" value="ECO:0007669"/>
    <property type="project" value="InterPro"/>
</dbReference>
<reference evidence="8" key="1">
    <citation type="journal article" date="2020" name="Stud. Mycol.">
        <title>101 Dothideomycetes genomes: a test case for predicting lifestyles and emergence of pathogens.</title>
        <authorList>
            <person name="Haridas S."/>
            <person name="Albert R."/>
            <person name="Binder M."/>
            <person name="Bloem J."/>
            <person name="Labutti K."/>
            <person name="Salamov A."/>
            <person name="Andreopoulos B."/>
            <person name="Baker S."/>
            <person name="Barry K."/>
            <person name="Bills G."/>
            <person name="Bluhm B."/>
            <person name="Cannon C."/>
            <person name="Castanera R."/>
            <person name="Culley D."/>
            <person name="Daum C."/>
            <person name="Ezra D."/>
            <person name="Gonzalez J."/>
            <person name="Henrissat B."/>
            <person name="Kuo A."/>
            <person name="Liang C."/>
            <person name="Lipzen A."/>
            <person name="Lutzoni F."/>
            <person name="Magnuson J."/>
            <person name="Mondo S."/>
            <person name="Nolan M."/>
            <person name="Ohm R."/>
            <person name="Pangilinan J."/>
            <person name="Park H.-J."/>
            <person name="Ramirez L."/>
            <person name="Alfaro M."/>
            <person name="Sun H."/>
            <person name="Tritt A."/>
            <person name="Yoshinaga Y."/>
            <person name="Zwiers L.-H."/>
            <person name="Turgeon B."/>
            <person name="Goodwin S."/>
            <person name="Spatafora J."/>
            <person name="Crous P."/>
            <person name="Grigoriev I."/>
        </authorList>
    </citation>
    <scope>NUCLEOTIDE SEQUENCE</scope>
    <source>
        <strain evidence="8">ATCC 36951</strain>
    </source>
</reference>
<dbReference type="CDD" id="cd12148">
    <property type="entry name" value="fungal_TF_MHR"/>
    <property type="match status" value="1"/>
</dbReference>
<keyword evidence="2" id="KW-0862">Zinc</keyword>
<sequence>MSRAKAGERVRRACRNCARARTRCTGGSRCTRCRSKDLTCTYANKSNPLDGKQDVVGTHESHVEPVLQQEIQTAEVIVDPPTSTAAGEPVRSNHPDEAVVNAYDVPSTGLADLAQQSVDDNFSWNDINWLPVADNVDFSLLFGVGLDPAADEGWQSVPVNSQQPAHHAAPASSITSYEDDTAATGKASSLYADGFGGRHSLQTIPRSPVSLDEDNYETSITHLQFPGRVALALHASGFDGPGLDATVYNSLTEHFHSLCTRQAGLGRAFASVTFPSSAQLSRYLGLYLRHFDPDFPFIHATTWSQHTAPWILVLAAATIGSSYDVGPDSFQTEAAFREFLRRAVRWNLDVEIDCDPLPLAQASLLHAIAQFGSNVPASASAARHDFELAMELYETNVVLFPADEIDLSQGALKWQAWIAQEGHTRLMWSCWLVKALYTFWLATPGGHISLPDQLLVLPCDADLWDATNVESWVARFPRTQPSATLLSALQSLFVRHRVPSPIHTFSEVLLTYIILGRADEVARTTQQPLHAWSPGPGDDQSNDEIQLPVSEPIWLPANPRYAAWRNSACDCFDVLHWKANADSTMARGSEGPLILHLHLVRLLLLCPYRSFISLATNLKKRPPTANRDLPSAAQLDESILRWLTMDDHKGRLSLVHAGAVFWHLRRYARGHFYEPFAMYLSSLVIWVYGVYLPQVRGNLLHIKQMNAAERARRLQDNGGIGLSQRNSEEAEDDLTPKTILLDRPCDDEIVQVFVRRGFDMQADMSGAPDISLPNSQKVVLKEAVKVLRRPQHRHVGQSHTYRMALQRLLQFS</sequence>
<keyword evidence="1" id="KW-0479">Metal-binding</keyword>
<evidence type="ECO:0000256" key="6">
    <source>
        <dbReference type="SAM" id="MobiDB-lite"/>
    </source>
</evidence>
<gene>
    <name evidence="8" type="ORF">M409DRAFT_30158</name>
</gene>
<keyword evidence="3" id="KW-0805">Transcription regulation</keyword>
<dbReference type="GO" id="GO:0006351">
    <property type="term" value="P:DNA-templated transcription"/>
    <property type="evidence" value="ECO:0007669"/>
    <property type="project" value="InterPro"/>
</dbReference>
<keyword evidence="5" id="KW-0539">Nucleus</keyword>
<dbReference type="EMBL" id="ML993638">
    <property type="protein sequence ID" value="KAF2159408.1"/>
    <property type="molecule type" value="Genomic_DNA"/>
</dbReference>
<evidence type="ECO:0000256" key="2">
    <source>
        <dbReference type="ARBA" id="ARBA00022833"/>
    </source>
</evidence>
<keyword evidence="9" id="KW-1185">Reference proteome</keyword>
<proteinExistence type="predicted"/>
<evidence type="ECO:0000256" key="5">
    <source>
        <dbReference type="ARBA" id="ARBA00023242"/>
    </source>
</evidence>
<evidence type="ECO:0000313" key="9">
    <source>
        <dbReference type="Proteomes" id="UP000799537"/>
    </source>
</evidence>
<evidence type="ECO:0000256" key="3">
    <source>
        <dbReference type="ARBA" id="ARBA00023015"/>
    </source>
</evidence>
<dbReference type="Proteomes" id="UP000799537">
    <property type="component" value="Unassembled WGS sequence"/>
</dbReference>
<organism evidence="8 9">
    <name type="scientific">Zasmidium cellare ATCC 36951</name>
    <dbReference type="NCBI Taxonomy" id="1080233"/>
    <lineage>
        <taxon>Eukaryota</taxon>
        <taxon>Fungi</taxon>
        <taxon>Dikarya</taxon>
        <taxon>Ascomycota</taxon>
        <taxon>Pezizomycotina</taxon>
        <taxon>Dothideomycetes</taxon>
        <taxon>Dothideomycetidae</taxon>
        <taxon>Mycosphaerellales</taxon>
        <taxon>Mycosphaerellaceae</taxon>
        <taxon>Zasmidium</taxon>
    </lineage>
</organism>
<dbReference type="PANTHER" id="PTHR47660">
    <property type="entry name" value="TRANSCRIPTION FACTOR WITH C2H2 AND ZN(2)-CYS(6) DNA BINDING DOMAIN (EUROFUNG)-RELATED-RELATED"/>
    <property type="match status" value="1"/>
</dbReference>
<dbReference type="PANTHER" id="PTHR47660:SF7">
    <property type="entry name" value="TRANSCRIPTION FACTOR WITH C2H2 AND ZN(2)-CYS(6) DNA BINDING DOMAIN (EUROFUNG)"/>
    <property type="match status" value="1"/>
</dbReference>
<protein>
    <recommendedName>
        <fullName evidence="7">Zn(2)-C6 fungal-type domain-containing protein</fullName>
    </recommendedName>
</protein>
<feature type="domain" description="Zn(2)-C6 fungal-type" evidence="7">
    <location>
        <begin position="13"/>
        <end position="42"/>
    </location>
</feature>
<evidence type="ECO:0000256" key="4">
    <source>
        <dbReference type="ARBA" id="ARBA00023163"/>
    </source>
</evidence>
<dbReference type="AlphaFoldDB" id="A0A6A6BZH6"/>
<evidence type="ECO:0000256" key="1">
    <source>
        <dbReference type="ARBA" id="ARBA00022723"/>
    </source>
</evidence>
<dbReference type="SMART" id="SM00066">
    <property type="entry name" value="GAL4"/>
    <property type="match status" value="1"/>
</dbReference>
<keyword evidence="4" id="KW-0804">Transcription</keyword>
<dbReference type="OrthoDB" id="654211at2759"/>
<evidence type="ECO:0000313" key="8">
    <source>
        <dbReference type="EMBL" id="KAF2159408.1"/>
    </source>
</evidence>
<dbReference type="InterPro" id="IPR007219">
    <property type="entry name" value="XnlR_reg_dom"/>
</dbReference>
<evidence type="ECO:0000259" key="7">
    <source>
        <dbReference type="PROSITE" id="PS50048"/>
    </source>
</evidence>
<dbReference type="RefSeq" id="XP_033660297.1">
    <property type="nucleotide sequence ID" value="XM_033809790.1"/>
</dbReference>
<dbReference type="GeneID" id="54563062"/>
<dbReference type="Gene3D" id="4.10.240.10">
    <property type="entry name" value="Zn(2)-C6 fungal-type DNA-binding domain"/>
    <property type="match status" value="1"/>
</dbReference>
<name>A0A6A6BZH6_ZASCE</name>
<dbReference type="CDD" id="cd00067">
    <property type="entry name" value="GAL4"/>
    <property type="match status" value="1"/>
</dbReference>
<dbReference type="SUPFAM" id="SSF57701">
    <property type="entry name" value="Zn2/Cys6 DNA-binding domain"/>
    <property type="match status" value="1"/>
</dbReference>
<dbReference type="PROSITE" id="PS50048">
    <property type="entry name" value="ZN2_CY6_FUNGAL_2"/>
    <property type="match status" value="1"/>
</dbReference>
<dbReference type="PROSITE" id="PS00463">
    <property type="entry name" value="ZN2_CY6_FUNGAL_1"/>
    <property type="match status" value="1"/>
</dbReference>
<accession>A0A6A6BZH6</accession>
<dbReference type="GO" id="GO:0003677">
    <property type="term" value="F:DNA binding"/>
    <property type="evidence" value="ECO:0007669"/>
    <property type="project" value="InterPro"/>
</dbReference>
<feature type="region of interest" description="Disordered" evidence="6">
    <location>
        <begin position="155"/>
        <end position="179"/>
    </location>
</feature>
<dbReference type="Pfam" id="PF04082">
    <property type="entry name" value="Fungal_trans"/>
    <property type="match status" value="1"/>
</dbReference>
<dbReference type="InterPro" id="IPR001138">
    <property type="entry name" value="Zn2Cys6_DnaBD"/>
</dbReference>
<dbReference type="GO" id="GO:0008270">
    <property type="term" value="F:zinc ion binding"/>
    <property type="evidence" value="ECO:0007669"/>
    <property type="project" value="InterPro"/>
</dbReference>
<dbReference type="InterPro" id="IPR036864">
    <property type="entry name" value="Zn2-C6_fun-type_DNA-bd_sf"/>
</dbReference>